<evidence type="ECO:0000313" key="2">
    <source>
        <dbReference type="Proteomes" id="UP000683925"/>
    </source>
</evidence>
<dbReference type="EMBL" id="CAJJDP010000045">
    <property type="protein sequence ID" value="CAD8164550.1"/>
    <property type="molecule type" value="Genomic_DNA"/>
</dbReference>
<gene>
    <name evidence="1" type="ORF">POCTA_138.1.T0450110</name>
</gene>
<sequence>MSSLIHKPKRIQINYQRNCLGCRKLKLILASKQQNDYFINSCLGNKTNPQGWYLILNQTFKQLIIGKQIFICLVPIRLFTLFQKKQICQSDQQYKISL</sequence>
<name>A0A8S1UI97_PAROT</name>
<comment type="caution">
    <text evidence="1">The sequence shown here is derived from an EMBL/GenBank/DDBJ whole genome shotgun (WGS) entry which is preliminary data.</text>
</comment>
<dbReference type="AlphaFoldDB" id="A0A8S1UI97"/>
<accession>A0A8S1UI97</accession>
<keyword evidence="2" id="KW-1185">Reference proteome</keyword>
<evidence type="ECO:0000313" key="1">
    <source>
        <dbReference type="EMBL" id="CAD8164550.1"/>
    </source>
</evidence>
<proteinExistence type="predicted"/>
<protein>
    <submittedName>
        <fullName evidence="1">Uncharacterized protein</fullName>
    </submittedName>
</protein>
<reference evidence="1" key="1">
    <citation type="submission" date="2021-01" db="EMBL/GenBank/DDBJ databases">
        <authorList>
            <consortium name="Genoscope - CEA"/>
            <person name="William W."/>
        </authorList>
    </citation>
    <scope>NUCLEOTIDE SEQUENCE</scope>
</reference>
<organism evidence="1 2">
    <name type="scientific">Paramecium octaurelia</name>
    <dbReference type="NCBI Taxonomy" id="43137"/>
    <lineage>
        <taxon>Eukaryota</taxon>
        <taxon>Sar</taxon>
        <taxon>Alveolata</taxon>
        <taxon>Ciliophora</taxon>
        <taxon>Intramacronucleata</taxon>
        <taxon>Oligohymenophorea</taxon>
        <taxon>Peniculida</taxon>
        <taxon>Parameciidae</taxon>
        <taxon>Paramecium</taxon>
    </lineage>
</organism>
<dbReference type="Proteomes" id="UP000683925">
    <property type="component" value="Unassembled WGS sequence"/>
</dbReference>